<evidence type="ECO:0000313" key="8">
    <source>
        <dbReference type="Proteomes" id="UP000176650"/>
    </source>
</evidence>
<organism evidence="7 8">
    <name type="scientific">Candidatus Azambacteria bacterium RIFCSPLOWO2_01_FULL_46_25</name>
    <dbReference type="NCBI Taxonomy" id="1797298"/>
    <lineage>
        <taxon>Bacteria</taxon>
        <taxon>Candidatus Azamiibacteriota</taxon>
    </lineage>
</organism>
<comment type="subcellular location">
    <subcellularLocation>
        <location evidence="1">Cell envelope</location>
    </subcellularLocation>
</comment>
<feature type="transmembrane region" description="Helical" evidence="4">
    <location>
        <begin position="7"/>
        <end position="27"/>
    </location>
</feature>
<protein>
    <submittedName>
        <fullName evidence="7">Uncharacterized protein</fullName>
    </submittedName>
</protein>
<gene>
    <name evidence="7" type="ORF">A2988_00345</name>
</gene>
<dbReference type="SUPFAM" id="SSF111369">
    <property type="entry name" value="HlyD-like secretion proteins"/>
    <property type="match status" value="1"/>
</dbReference>
<dbReference type="InterPro" id="IPR058625">
    <property type="entry name" value="MdtA-like_BSH"/>
</dbReference>
<dbReference type="EMBL" id="MEYS01000002">
    <property type="protein sequence ID" value="OGD33929.1"/>
    <property type="molecule type" value="Genomic_DNA"/>
</dbReference>
<sequence length="582" mass="61781">MKKFLKTHKFISGAVVVMVFALGYWWYASSTSTGGETRYVMATAQKTTIVSSVTGSGQVSASNSIDIKARVSGDLVAVPAVNGQTVNAGALIARLDDSDAQKNVRNAETDLETAKLELDKLLAPPDALTLLQAENSIIQARESKQKAEDDLATAYETGFNAVANAFLDLPAVVTGLNDIFFTSTIDKGQLNIEWYANQASEDLRIYDYKNNVTALYQAARTQYNKNLDSYKAAGRSSNPAVIEALILETYETTKAIADAVKAGHDYVSFVIDIKVQHNAPILSNVSAHNTTLNGYIGTVNGTLSDLLSSRRSIQSAKDAITAAERSIEEKELSLKKTKEGPDDLDIRAKKIAIRQREDTLLTVRQALADHSVYAPFGGVIAKVSVKKGDSLNSGAAVATLISEQKIAEASLNEVDVAKIRVGQKATLTFAAVDGLNIAGQVADVDTIGTVSQGVVTYAVKIGFGTEDDRVKPGMSVSAAIITDVKQDVLAVQNSAVKSQGTGYSVEVFDQKMPESQGNQGVTSATLPRSQTVEIGVSNDTLTEITSGLKEGDQLITRTIAPSTTATTQAPSLFGGGGARIGR</sequence>
<dbReference type="Pfam" id="PF25990">
    <property type="entry name" value="Beta-barrel_YknX"/>
    <property type="match status" value="1"/>
</dbReference>
<comment type="caution">
    <text evidence="7">The sequence shown here is derived from an EMBL/GenBank/DDBJ whole genome shotgun (WGS) entry which is preliminary data.</text>
</comment>
<dbReference type="Gene3D" id="2.40.30.170">
    <property type="match status" value="1"/>
</dbReference>
<dbReference type="PANTHER" id="PTHR32347">
    <property type="entry name" value="EFFLUX SYSTEM COMPONENT YKNX-RELATED"/>
    <property type="match status" value="1"/>
</dbReference>
<feature type="domain" description="YknX-like beta-barrel" evidence="6">
    <location>
        <begin position="407"/>
        <end position="480"/>
    </location>
</feature>
<dbReference type="Gene3D" id="6.20.50.140">
    <property type="match status" value="1"/>
</dbReference>
<name>A0A1F5BTJ8_9BACT</name>
<keyword evidence="4" id="KW-1133">Transmembrane helix</keyword>
<dbReference type="Pfam" id="PF25917">
    <property type="entry name" value="BSH_RND"/>
    <property type="match status" value="1"/>
</dbReference>
<accession>A0A1F5BTJ8</accession>
<dbReference type="InterPro" id="IPR050465">
    <property type="entry name" value="UPF0194_transport"/>
</dbReference>
<dbReference type="STRING" id="1797298.A2988_00345"/>
<dbReference type="InterPro" id="IPR058636">
    <property type="entry name" value="Beta-barrel_YknX"/>
</dbReference>
<dbReference type="Proteomes" id="UP000176650">
    <property type="component" value="Unassembled WGS sequence"/>
</dbReference>
<keyword evidence="2 3" id="KW-0175">Coiled coil</keyword>
<proteinExistence type="predicted"/>
<evidence type="ECO:0000256" key="4">
    <source>
        <dbReference type="SAM" id="Phobius"/>
    </source>
</evidence>
<evidence type="ECO:0000313" key="7">
    <source>
        <dbReference type="EMBL" id="OGD33929.1"/>
    </source>
</evidence>
<evidence type="ECO:0000259" key="5">
    <source>
        <dbReference type="Pfam" id="PF25917"/>
    </source>
</evidence>
<feature type="domain" description="Multidrug resistance protein MdtA-like barrel-sandwich hybrid" evidence="5">
    <location>
        <begin position="64"/>
        <end position="399"/>
    </location>
</feature>
<keyword evidence="4" id="KW-0472">Membrane</keyword>
<keyword evidence="4" id="KW-0812">Transmembrane</keyword>
<dbReference type="AlphaFoldDB" id="A0A1F5BTJ8"/>
<evidence type="ECO:0000256" key="2">
    <source>
        <dbReference type="ARBA" id="ARBA00023054"/>
    </source>
</evidence>
<dbReference type="GO" id="GO:0030313">
    <property type="term" value="C:cell envelope"/>
    <property type="evidence" value="ECO:0007669"/>
    <property type="project" value="UniProtKB-SubCell"/>
</dbReference>
<evidence type="ECO:0000256" key="3">
    <source>
        <dbReference type="SAM" id="Coils"/>
    </source>
</evidence>
<dbReference type="Gene3D" id="2.40.50.100">
    <property type="match status" value="2"/>
</dbReference>
<evidence type="ECO:0000259" key="6">
    <source>
        <dbReference type="Pfam" id="PF25990"/>
    </source>
</evidence>
<reference evidence="7 8" key="1">
    <citation type="journal article" date="2016" name="Nat. Commun.">
        <title>Thousands of microbial genomes shed light on interconnected biogeochemical processes in an aquifer system.</title>
        <authorList>
            <person name="Anantharaman K."/>
            <person name="Brown C.T."/>
            <person name="Hug L.A."/>
            <person name="Sharon I."/>
            <person name="Castelle C.J."/>
            <person name="Probst A.J."/>
            <person name="Thomas B.C."/>
            <person name="Singh A."/>
            <person name="Wilkins M.J."/>
            <person name="Karaoz U."/>
            <person name="Brodie E.L."/>
            <person name="Williams K.H."/>
            <person name="Hubbard S.S."/>
            <person name="Banfield J.F."/>
        </authorList>
    </citation>
    <scope>NUCLEOTIDE SEQUENCE [LARGE SCALE GENOMIC DNA]</scope>
</reference>
<evidence type="ECO:0000256" key="1">
    <source>
        <dbReference type="ARBA" id="ARBA00004196"/>
    </source>
</evidence>
<dbReference type="Gene3D" id="1.10.287.470">
    <property type="entry name" value="Helix hairpin bin"/>
    <property type="match status" value="1"/>
</dbReference>
<feature type="coiled-coil region" evidence="3">
    <location>
        <begin position="97"/>
        <end position="150"/>
    </location>
</feature>